<gene>
    <name evidence="2" type="ORF">ABID08_000769</name>
</gene>
<protein>
    <recommendedName>
        <fullName evidence="1">LysR substrate-binding domain-containing protein</fullName>
    </recommendedName>
</protein>
<dbReference type="Pfam" id="PF03466">
    <property type="entry name" value="LysR_substrate"/>
    <property type="match status" value="1"/>
</dbReference>
<evidence type="ECO:0000313" key="3">
    <source>
        <dbReference type="Proteomes" id="UP001549077"/>
    </source>
</evidence>
<sequence>MAAAIASYGFARLPHGGANARIRDGRLCHVLDGYTTPVGGLQAVYPSSRHLPPLVKTLIELAARRLNAGADGSATSPSYSGSPRYSPFSTTLPSRLSIKVALASLRPSTSTAMPRARATFRICVGDAVNYCQRKSGPVLCDVSLSVPFGWTT</sequence>
<organism evidence="2 3">
    <name type="scientific">Rhizobium binae</name>
    <dbReference type="NCBI Taxonomy" id="1138190"/>
    <lineage>
        <taxon>Bacteria</taxon>
        <taxon>Pseudomonadati</taxon>
        <taxon>Pseudomonadota</taxon>
        <taxon>Alphaproteobacteria</taxon>
        <taxon>Hyphomicrobiales</taxon>
        <taxon>Rhizobiaceae</taxon>
        <taxon>Rhizobium/Agrobacterium group</taxon>
        <taxon>Rhizobium</taxon>
    </lineage>
</organism>
<reference evidence="2 3" key="1">
    <citation type="submission" date="2024-06" db="EMBL/GenBank/DDBJ databases">
        <title>Genomic Encyclopedia of Type Strains, Phase IV (KMG-IV): sequencing the most valuable type-strain genomes for metagenomic binning, comparative biology and taxonomic classification.</title>
        <authorList>
            <person name="Goeker M."/>
        </authorList>
    </citation>
    <scope>NUCLEOTIDE SEQUENCE [LARGE SCALE GENOMIC DNA]</scope>
    <source>
        <strain evidence="2 3">DSM 29288</strain>
    </source>
</reference>
<dbReference type="EMBL" id="JBEPMY010000001">
    <property type="protein sequence ID" value="MET3753430.1"/>
    <property type="molecule type" value="Genomic_DNA"/>
</dbReference>
<dbReference type="InterPro" id="IPR005119">
    <property type="entry name" value="LysR_subst-bd"/>
</dbReference>
<feature type="domain" description="LysR substrate-binding" evidence="1">
    <location>
        <begin position="2"/>
        <end position="65"/>
    </location>
</feature>
<evidence type="ECO:0000313" key="2">
    <source>
        <dbReference type="EMBL" id="MET3753430.1"/>
    </source>
</evidence>
<proteinExistence type="predicted"/>
<dbReference type="Gene3D" id="3.40.190.290">
    <property type="match status" value="1"/>
</dbReference>
<dbReference type="SUPFAM" id="SSF53850">
    <property type="entry name" value="Periplasmic binding protein-like II"/>
    <property type="match status" value="1"/>
</dbReference>
<evidence type="ECO:0000259" key="1">
    <source>
        <dbReference type="Pfam" id="PF03466"/>
    </source>
</evidence>
<accession>A0ABV2MAC7</accession>
<dbReference type="Proteomes" id="UP001549077">
    <property type="component" value="Unassembled WGS sequence"/>
</dbReference>
<keyword evidence="3" id="KW-1185">Reference proteome</keyword>
<name>A0ABV2MAC7_9HYPH</name>
<comment type="caution">
    <text evidence="2">The sequence shown here is derived from an EMBL/GenBank/DDBJ whole genome shotgun (WGS) entry which is preliminary data.</text>
</comment>